<evidence type="ECO:0000313" key="2">
    <source>
        <dbReference type="Proteomes" id="UP000008068"/>
    </source>
</evidence>
<accession>G0MU65</accession>
<reference evidence="2" key="1">
    <citation type="submission" date="2011-07" db="EMBL/GenBank/DDBJ databases">
        <authorList>
            <consortium name="Caenorhabditis brenneri Sequencing and Analysis Consortium"/>
            <person name="Wilson R.K."/>
        </authorList>
    </citation>
    <scope>NUCLEOTIDE SEQUENCE [LARGE SCALE GENOMIC DNA]</scope>
    <source>
        <strain evidence="2">PB2801</strain>
    </source>
</reference>
<dbReference type="InParanoid" id="G0MU65"/>
<keyword evidence="2" id="KW-1185">Reference proteome</keyword>
<dbReference type="HOGENOM" id="CLU_3108379_0_0_1"/>
<dbReference type="AlphaFoldDB" id="G0MU65"/>
<dbReference type="Proteomes" id="UP000008068">
    <property type="component" value="Unassembled WGS sequence"/>
</dbReference>
<name>G0MU65_CAEBE</name>
<evidence type="ECO:0000313" key="1">
    <source>
        <dbReference type="EMBL" id="EGT44011.1"/>
    </source>
</evidence>
<proteinExistence type="predicted"/>
<dbReference type="EMBL" id="GL379812">
    <property type="protein sequence ID" value="EGT44011.1"/>
    <property type="molecule type" value="Genomic_DNA"/>
</dbReference>
<protein>
    <submittedName>
        <fullName evidence="1">Uncharacterized protein</fullName>
    </submittedName>
</protein>
<sequence length="51" mass="6065">MLTKPLQVQKHVGIQCKLKLEKVHNFVEFCLAQHSEQSKNRVKTKEIRYDL</sequence>
<organism evidence="2">
    <name type="scientific">Caenorhabditis brenneri</name>
    <name type="common">Nematode worm</name>
    <dbReference type="NCBI Taxonomy" id="135651"/>
    <lineage>
        <taxon>Eukaryota</taxon>
        <taxon>Metazoa</taxon>
        <taxon>Ecdysozoa</taxon>
        <taxon>Nematoda</taxon>
        <taxon>Chromadorea</taxon>
        <taxon>Rhabditida</taxon>
        <taxon>Rhabditina</taxon>
        <taxon>Rhabditomorpha</taxon>
        <taxon>Rhabditoidea</taxon>
        <taxon>Rhabditidae</taxon>
        <taxon>Peloderinae</taxon>
        <taxon>Caenorhabditis</taxon>
    </lineage>
</organism>
<gene>
    <name evidence="1" type="ORF">CAEBREN_21535</name>
</gene>